<dbReference type="InterPro" id="IPR050270">
    <property type="entry name" value="DegV_domain_contain"/>
</dbReference>
<dbReference type="SMART" id="SM01121">
    <property type="entry name" value="Dak1_2"/>
    <property type="match status" value="1"/>
</dbReference>
<sequence length="394" mass="40801">MLEVAERARSAAADALARTPEQLEALRAAGVVDSGGSGLLLLLDALLHVLDGRPLPACEAGPGALPDVGGVAAETADEGTASCRYEVMYLLDAPDEAVPAFREVWSGLGDSIVVVGGDGTWNCHIHTDDIGAAIEAALDAGRPSRIRVTDLFEEIEEERWVREAAGAAGTVEEPHAHCAVVAVCTGDGIRRIFASLGVHRFVTGGQSMNPSTADLLAAIEDANADEVVLLPNNKNVVAVAEAAAAAASKPARVVVTHGIQEGIAALLDYDPEGSADDNVVAMAASAAHVVGGEVTRAVRDSTSPAGPIAEGDYLGISRDGIRVVAPSVAEAATGLLELLIDVDHHEVVTIIAGEAAHAADTRRITEWIEERHPQLVAEVHPGGQPLYPYLLSVE</sequence>
<comment type="caution">
    <text evidence="2">The sequence shown here is derived from an EMBL/GenBank/DDBJ whole genome shotgun (WGS) entry which is preliminary data.</text>
</comment>
<protein>
    <recommendedName>
        <fullName evidence="1">DhaL domain-containing protein</fullName>
    </recommendedName>
</protein>
<proteinExistence type="predicted"/>
<dbReference type="PROSITE" id="PS51480">
    <property type="entry name" value="DHAL"/>
    <property type="match status" value="1"/>
</dbReference>
<dbReference type="InterPro" id="IPR036117">
    <property type="entry name" value="DhaL_dom_sf"/>
</dbReference>
<keyword evidence="3" id="KW-1185">Reference proteome</keyword>
<dbReference type="InterPro" id="IPR048394">
    <property type="entry name" value="FakA-like_M"/>
</dbReference>
<dbReference type="PANTHER" id="PTHR33434">
    <property type="entry name" value="DEGV DOMAIN-CONTAINING PROTEIN DR_1986-RELATED"/>
    <property type="match status" value="1"/>
</dbReference>
<organism evidence="2 3">
    <name type="scientific">Acidiferrimicrobium australe</name>
    <dbReference type="NCBI Taxonomy" id="2664430"/>
    <lineage>
        <taxon>Bacteria</taxon>
        <taxon>Bacillati</taxon>
        <taxon>Actinomycetota</taxon>
        <taxon>Acidimicrobiia</taxon>
        <taxon>Acidimicrobiales</taxon>
        <taxon>Acidimicrobiaceae</taxon>
        <taxon>Acidiferrimicrobium</taxon>
    </lineage>
</organism>
<feature type="domain" description="DhaL" evidence="1">
    <location>
        <begin position="1"/>
        <end position="48"/>
    </location>
</feature>
<dbReference type="PANTHER" id="PTHR33434:SF4">
    <property type="entry name" value="PHOSPHATASE PROTEIN"/>
    <property type="match status" value="1"/>
</dbReference>
<evidence type="ECO:0000313" key="3">
    <source>
        <dbReference type="Proteomes" id="UP000437736"/>
    </source>
</evidence>
<dbReference type="InterPro" id="IPR033470">
    <property type="entry name" value="FakA-like_C"/>
</dbReference>
<dbReference type="Pfam" id="PF21645">
    <property type="entry name" value="FakA-like_M"/>
    <property type="match status" value="1"/>
</dbReference>
<gene>
    <name evidence="2" type="ORF">GHK86_12590</name>
</gene>
<evidence type="ECO:0000313" key="2">
    <source>
        <dbReference type="EMBL" id="MST33554.1"/>
    </source>
</evidence>
<dbReference type="InterPro" id="IPR004007">
    <property type="entry name" value="DhaL_dom"/>
</dbReference>
<dbReference type="SUPFAM" id="SSF101473">
    <property type="entry name" value="DhaL-like"/>
    <property type="match status" value="1"/>
</dbReference>
<accession>A0ABW9QUM5</accession>
<dbReference type="Proteomes" id="UP000437736">
    <property type="component" value="Unassembled WGS sequence"/>
</dbReference>
<dbReference type="EMBL" id="WJHE01000635">
    <property type="protein sequence ID" value="MST33554.1"/>
    <property type="molecule type" value="Genomic_DNA"/>
</dbReference>
<dbReference type="Pfam" id="PF13684">
    <property type="entry name" value="FakA-like_C"/>
    <property type="match status" value="1"/>
</dbReference>
<evidence type="ECO:0000259" key="1">
    <source>
        <dbReference type="PROSITE" id="PS51480"/>
    </source>
</evidence>
<name>A0ABW9QUM5_9ACTN</name>
<reference evidence="2 3" key="1">
    <citation type="submission" date="2019-11" db="EMBL/GenBank/DDBJ databases">
        <title>Acidiferrimicrobium australis gen. nov., sp. nov., an acidophilic and obligately heterotrophic, member of the Actinobacteria that catalyses dissimilatory oxido- reduction of iron isolated from metal-rich acidic water in Chile.</title>
        <authorList>
            <person name="Gonzalez D."/>
            <person name="Huber K."/>
            <person name="Hedrich S."/>
            <person name="Rojas-Villalobos C."/>
            <person name="Quatrini R."/>
            <person name="Dinamarca M.A."/>
            <person name="Schwarz A."/>
            <person name="Canales C."/>
            <person name="Nancucheo I."/>
        </authorList>
    </citation>
    <scope>NUCLEOTIDE SEQUENCE [LARGE SCALE GENOMIC DNA]</scope>
    <source>
        <strain evidence="2 3">USS-CCA1</strain>
    </source>
</reference>